<dbReference type="AlphaFoldDB" id="A0AAD6PSY2"/>
<dbReference type="Gene3D" id="1.25.40.10">
    <property type="entry name" value="Tetratricopeptide repeat domain"/>
    <property type="match status" value="1"/>
</dbReference>
<gene>
    <name evidence="1" type="ORF">NC653_038226</name>
</gene>
<keyword evidence="2" id="KW-1185">Reference proteome</keyword>
<dbReference type="InterPro" id="IPR046960">
    <property type="entry name" value="PPR_At4g14850-like_plant"/>
</dbReference>
<dbReference type="InterPro" id="IPR011990">
    <property type="entry name" value="TPR-like_helical_dom_sf"/>
</dbReference>
<dbReference type="Proteomes" id="UP001164929">
    <property type="component" value="Chromosome 17"/>
</dbReference>
<dbReference type="EMBL" id="JAQIZT010000017">
    <property type="protein sequence ID" value="KAJ6960116.1"/>
    <property type="molecule type" value="Genomic_DNA"/>
</dbReference>
<evidence type="ECO:0008006" key="3">
    <source>
        <dbReference type="Google" id="ProtNLM"/>
    </source>
</evidence>
<organism evidence="1 2">
    <name type="scientific">Populus alba x Populus x berolinensis</name>
    <dbReference type="NCBI Taxonomy" id="444605"/>
    <lineage>
        <taxon>Eukaryota</taxon>
        <taxon>Viridiplantae</taxon>
        <taxon>Streptophyta</taxon>
        <taxon>Embryophyta</taxon>
        <taxon>Tracheophyta</taxon>
        <taxon>Spermatophyta</taxon>
        <taxon>Magnoliopsida</taxon>
        <taxon>eudicotyledons</taxon>
        <taxon>Gunneridae</taxon>
        <taxon>Pentapetalae</taxon>
        <taxon>rosids</taxon>
        <taxon>fabids</taxon>
        <taxon>Malpighiales</taxon>
        <taxon>Salicaceae</taxon>
        <taxon>Saliceae</taxon>
        <taxon>Populus</taxon>
    </lineage>
</organism>
<sequence length="74" mass="8790">MYEHSETHVLLFKQMIQYGIKPYDITFIWVLQSLSHDGLVDEGLFLFKFMLKDHETTPNDDYYTCIVDLLSRAD</sequence>
<dbReference type="GO" id="GO:0003723">
    <property type="term" value="F:RNA binding"/>
    <property type="evidence" value="ECO:0007669"/>
    <property type="project" value="InterPro"/>
</dbReference>
<accession>A0AAD6PSY2</accession>
<dbReference type="PANTHER" id="PTHR47926">
    <property type="entry name" value="PENTATRICOPEPTIDE REPEAT-CONTAINING PROTEIN"/>
    <property type="match status" value="1"/>
</dbReference>
<name>A0AAD6PSY2_9ROSI</name>
<reference evidence="1" key="1">
    <citation type="journal article" date="2023" name="Mol. Ecol. Resour.">
        <title>Chromosome-level genome assembly of a triploid poplar Populus alba 'Berolinensis'.</title>
        <authorList>
            <person name="Chen S."/>
            <person name="Yu Y."/>
            <person name="Wang X."/>
            <person name="Wang S."/>
            <person name="Zhang T."/>
            <person name="Zhou Y."/>
            <person name="He R."/>
            <person name="Meng N."/>
            <person name="Wang Y."/>
            <person name="Liu W."/>
            <person name="Liu Z."/>
            <person name="Liu J."/>
            <person name="Guo Q."/>
            <person name="Huang H."/>
            <person name="Sederoff R.R."/>
            <person name="Wang G."/>
            <person name="Qu G."/>
            <person name="Chen S."/>
        </authorList>
    </citation>
    <scope>NUCLEOTIDE SEQUENCE</scope>
    <source>
        <strain evidence="1">SC-2020</strain>
    </source>
</reference>
<dbReference type="GO" id="GO:0009451">
    <property type="term" value="P:RNA modification"/>
    <property type="evidence" value="ECO:0007669"/>
    <property type="project" value="InterPro"/>
</dbReference>
<protein>
    <recommendedName>
        <fullName evidence="3">Pentatricopeptide repeat-containing protein</fullName>
    </recommendedName>
</protein>
<comment type="caution">
    <text evidence="1">The sequence shown here is derived from an EMBL/GenBank/DDBJ whole genome shotgun (WGS) entry which is preliminary data.</text>
</comment>
<evidence type="ECO:0000313" key="1">
    <source>
        <dbReference type="EMBL" id="KAJ6960116.1"/>
    </source>
</evidence>
<dbReference type="PANTHER" id="PTHR47926:SF493">
    <property type="entry name" value="PENTATRICOPEPTIDE REPEAT-CONTAINING PROTEIN"/>
    <property type="match status" value="1"/>
</dbReference>
<proteinExistence type="predicted"/>
<evidence type="ECO:0000313" key="2">
    <source>
        <dbReference type="Proteomes" id="UP001164929"/>
    </source>
</evidence>